<keyword evidence="3" id="KW-1133">Transmembrane helix</keyword>
<dbReference type="SUPFAM" id="SSF117892">
    <property type="entry name" value="Band 7/SPFH domain"/>
    <property type="match status" value="1"/>
</dbReference>
<dbReference type="GO" id="GO:0012505">
    <property type="term" value="C:endomembrane system"/>
    <property type="evidence" value="ECO:0007669"/>
    <property type="project" value="UniProtKB-SubCell"/>
</dbReference>
<comment type="subcellular location">
    <subcellularLocation>
        <location evidence="1">Endomembrane system</location>
    </subcellularLocation>
</comment>
<dbReference type="GO" id="GO:0005886">
    <property type="term" value="C:plasma membrane"/>
    <property type="evidence" value="ECO:0007669"/>
    <property type="project" value="TreeGrafter"/>
</dbReference>
<gene>
    <name evidence="4" type="ORF">DI53_1284</name>
</gene>
<keyword evidence="2" id="KW-0175">Coiled coil</keyword>
<feature type="transmembrane region" description="Helical" evidence="3">
    <location>
        <begin position="12"/>
        <end position="38"/>
    </location>
</feature>
<evidence type="ECO:0000313" key="4">
    <source>
        <dbReference type="EMBL" id="KGE15057.1"/>
    </source>
</evidence>
<dbReference type="InterPro" id="IPR036013">
    <property type="entry name" value="Band_7/SPFH_dom_sf"/>
</dbReference>
<keyword evidence="3" id="KW-0812">Transmembrane</keyword>
<comment type="caution">
    <text evidence="4">The sequence shown here is derived from an EMBL/GenBank/DDBJ whole genome shotgun (WGS) entry which is preliminary data.</text>
</comment>
<dbReference type="Gene3D" id="3.30.479.30">
    <property type="entry name" value="Band 7 domain"/>
    <property type="match status" value="1"/>
</dbReference>
<dbReference type="PATRIC" id="fig|1229276.3.peg.1326"/>
<dbReference type="Proteomes" id="UP000031802">
    <property type="component" value="Unassembled WGS sequence"/>
</dbReference>
<evidence type="ECO:0000256" key="1">
    <source>
        <dbReference type="ARBA" id="ARBA00004308"/>
    </source>
</evidence>
<protein>
    <submittedName>
        <fullName evidence="4">SPFH domain / band 7 family protein</fullName>
    </submittedName>
</protein>
<dbReference type="eggNOG" id="COG2268">
    <property type="taxonomic scope" value="Bacteria"/>
</dbReference>
<dbReference type="PANTHER" id="PTHR13806:SF31">
    <property type="entry name" value="FLOTILLIN-LIKE PROTEIN 1-RELATED"/>
    <property type="match status" value="1"/>
</dbReference>
<dbReference type="InterPro" id="IPR027705">
    <property type="entry name" value="Flotillin_fam"/>
</dbReference>
<dbReference type="OrthoDB" id="9815577at2"/>
<feature type="coiled-coil region" evidence="2">
    <location>
        <begin position="405"/>
        <end position="474"/>
    </location>
</feature>
<accession>A0A0B8T1Q0</accession>
<evidence type="ECO:0000256" key="3">
    <source>
        <dbReference type="SAM" id="Phobius"/>
    </source>
</evidence>
<name>A0A0B8T1Q0_9SPHI</name>
<evidence type="ECO:0000313" key="5">
    <source>
        <dbReference type="Proteomes" id="UP000031802"/>
    </source>
</evidence>
<keyword evidence="3" id="KW-0472">Membrane</keyword>
<proteinExistence type="predicted"/>
<dbReference type="PANTHER" id="PTHR13806">
    <property type="entry name" value="FLOTILLIN-RELATED"/>
    <property type="match status" value="1"/>
</dbReference>
<dbReference type="STRING" id="1229276.DI53_1284"/>
<feature type="coiled-coil region" evidence="2">
    <location>
        <begin position="235"/>
        <end position="266"/>
    </location>
</feature>
<reference evidence="5" key="1">
    <citation type="submission" date="2014-04" db="EMBL/GenBank/DDBJ databases">
        <title>Whole-Genome optical mapping and complete genome sequence of Sphingobacterium deserti sp. nov., a new spaces isolated from desert in the west of China.</title>
        <authorList>
            <person name="Teng C."/>
            <person name="Zhou Z."/>
            <person name="Li X."/>
            <person name="Chen M."/>
            <person name="Lin M."/>
            <person name="Wang L."/>
            <person name="Su S."/>
            <person name="Zhang C."/>
            <person name="Zhang W."/>
        </authorList>
    </citation>
    <scope>NUCLEOTIDE SEQUENCE [LARGE SCALE GENOMIC DNA]</scope>
    <source>
        <strain evidence="5">ACCC05744</strain>
    </source>
</reference>
<keyword evidence="5" id="KW-1185">Reference proteome</keyword>
<evidence type="ECO:0000256" key="2">
    <source>
        <dbReference type="SAM" id="Coils"/>
    </source>
</evidence>
<dbReference type="EMBL" id="JJMU01000021">
    <property type="protein sequence ID" value="KGE15057.1"/>
    <property type="molecule type" value="Genomic_DNA"/>
</dbReference>
<sequence>MTSNTLLFVDGLTGVILIAVGAVIFIILAFFVVLSMFYKKIPQGKAIVRTGVGGSKVAFNKGMYVVPVFHKMEIMDISVKKIEIARMQHDGLICKDNIRADIKVAFFVRVNKAVDDVINVAQNLGCDRASEPETLKNIFESKFSEALKTVGKKFDFIELYEARREFREEILNIIGTDLNGYILDDCAIDYLEQTELQFLSPDNILDSAGIKKITELTAQQNMNANLIRREEEKVIKKQNVEAREAILELDRQLAEKEEKQRREIDNIKAREDAEITKVREEERLKSETVRIATEEQLAIQEENKLRQIIIAEKNKLRTDAIETERVEKDRALEATERERIVTLAQIDKERSIETEKKGIQNVIKERVQLEKGVIEEQQSVKDIEIFREVERKKQAGVIAASQEAEERLIATVKAAEAAKIAAEQEAEKKIIDAEAARQIAEKKAQELLIEAEAKKEASAKEAEARKIIAEAQAKEEAALGLSEAEVMIAKADAEEKQGTAEAAVIEKKAAALRTEGLAQAEVVREKALAEAKGIEEKAAAMKQLDGVGREHEEFKLQLQKERDIELAHINIQKDIAAAQSGVLSEALKSAKIDIVGGETMFFENIVRQISNAKGFDHLINNSTHATDIKNSLLGENGNGDIAEKIKGLADKYGISSNDIKNLTVSAALLKLQQAASADAEDSGFISSLFGLAKNLGVTNKKLS</sequence>
<organism evidence="4 5">
    <name type="scientific">Sphingobacterium deserti</name>
    <dbReference type="NCBI Taxonomy" id="1229276"/>
    <lineage>
        <taxon>Bacteria</taxon>
        <taxon>Pseudomonadati</taxon>
        <taxon>Bacteroidota</taxon>
        <taxon>Sphingobacteriia</taxon>
        <taxon>Sphingobacteriales</taxon>
        <taxon>Sphingobacteriaceae</taxon>
        <taxon>Sphingobacterium</taxon>
    </lineage>
</organism>
<dbReference type="AlphaFoldDB" id="A0A0B8T1Q0"/>
<dbReference type="RefSeq" id="WP_037496752.1">
    <property type="nucleotide sequence ID" value="NZ_JJMU01000021.1"/>
</dbReference>
<reference evidence="4 5" key="2">
    <citation type="journal article" date="2015" name="PLoS ONE">
        <title>Whole-Genome Optical Mapping and Finished Genome Sequence of Sphingobacterium deserti sp. nov., a New Species Isolated from the Western Desert of China.</title>
        <authorList>
            <person name="Teng C."/>
            <person name="Zhou Z."/>
            <person name="Molnar I."/>
            <person name="Li X."/>
            <person name="Tang R."/>
            <person name="Chen M."/>
            <person name="Wang L."/>
            <person name="Su S."/>
            <person name="Zhang W."/>
            <person name="Lin M."/>
        </authorList>
    </citation>
    <scope>NUCLEOTIDE SEQUENCE [LARGE SCALE GENOMIC DNA]</scope>
    <source>
        <strain evidence="5">ACCC05744</strain>
    </source>
</reference>
<feature type="coiled-coil region" evidence="2">
    <location>
        <begin position="517"/>
        <end position="544"/>
    </location>
</feature>